<dbReference type="KEGG" id="fpz:LA55_1762"/>
<dbReference type="EMBL" id="CP009440">
    <property type="protein sequence ID" value="AJI53053.1"/>
    <property type="molecule type" value="Genomic_DNA"/>
</dbReference>
<dbReference type="Pfam" id="PF07992">
    <property type="entry name" value="Pyr_redox_2"/>
    <property type="match status" value="1"/>
</dbReference>
<accession>A0A0B6D5W6</accession>
<evidence type="ECO:0000313" key="13">
    <source>
        <dbReference type="EMBL" id="AJI53053.1"/>
    </source>
</evidence>
<dbReference type="STRING" id="28110.KU46_202"/>
<dbReference type="GO" id="GO:0016668">
    <property type="term" value="F:oxidoreductase activity, acting on a sulfur group of donors, NAD(P) as acceptor"/>
    <property type="evidence" value="ECO:0007669"/>
    <property type="project" value="InterPro"/>
</dbReference>
<feature type="binding site" evidence="8">
    <location>
        <position position="261"/>
    </location>
    <ligand>
        <name>NAD(+)</name>
        <dbReference type="ChEBI" id="CHEBI:57540"/>
    </ligand>
</feature>
<dbReference type="InterPro" id="IPR036188">
    <property type="entry name" value="FAD/NAD-bd_sf"/>
</dbReference>
<dbReference type="SUPFAM" id="SSF51905">
    <property type="entry name" value="FAD/NAD(P)-binding domain"/>
    <property type="match status" value="1"/>
</dbReference>
<dbReference type="SUPFAM" id="SSF55424">
    <property type="entry name" value="FAD/NAD-linked reductases, dimerisation (C-terminal) domain"/>
    <property type="match status" value="1"/>
</dbReference>
<evidence type="ECO:0000259" key="11">
    <source>
        <dbReference type="Pfam" id="PF02852"/>
    </source>
</evidence>
<evidence type="ECO:0000256" key="2">
    <source>
        <dbReference type="ARBA" id="ARBA00022630"/>
    </source>
</evidence>
<dbReference type="InterPro" id="IPR016156">
    <property type="entry name" value="FAD/NAD-linked_Rdtase_dimer_sf"/>
</dbReference>
<dbReference type="InterPro" id="IPR012999">
    <property type="entry name" value="Pyr_OxRdtase_I_AS"/>
</dbReference>
<keyword evidence="4" id="KW-0521">NADP</keyword>
<dbReference type="PANTHER" id="PTHR43014:SF2">
    <property type="entry name" value="MERCURIC REDUCTASE"/>
    <property type="match status" value="1"/>
</dbReference>
<evidence type="ECO:0000256" key="9">
    <source>
        <dbReference type="PIRSR" id="PIRSR000350-4"/>
    </source>
</evidence>
<evidence type="ECO:0000256" key="7">
    <source>
        <dbReference type="ARBA" id="ARBA00023284"/>
    </source>
</evidence>
<protein>
    <submittedName>
        <fullName evidence="13">Pyridine nucleotide-disulfide oxidoreductase family protein</fullName>
    </submittedName>
</protein>
<evidence type="ECO:0000256" key="5">
    <source>
        <dbReference type="ARBA" id="ARBA00023002"/>
    </source>
</evidence>
<name>A0A0B6D5W6_9GAMM</name>
<dbReference type="InterPro" id="IPR023753">
    <property type="entry name" value="FAD/NAD-binding_dom"/>
</dbReference>
<evidence type="ECO:0000259" key="12">
    <source>
        <dbReference type="Pfam" id="PF07992"/>
    </source>
</evidence>
<dbReference type="InterPro" id="IPR001100">
    <property type="entry name" value="Pyr_nuc-diS_OxRdtase"/>
</dbReference>
<evidence type="ECO:0000256" key="8">
    <source>
        <dbReference type="PIRSR" id="PIRSR000350-3"/>
    </source>
</evidence>
<dbReference type="Gene3D" id="3.30.390.30">
    <property type="match status" value="1"/>
</dbReference>
<organism evidence="13 14">
    <name type="scientific">Francisella philomiragia</name>
    <dbReference type="NCBI Taxonomy" id="28110"/>
    <lineage>
        <taxon>Bacteria</taxon>
        <taxon>Pseudomonadati</taxon>
        <taxon>Pseudomonadota</taxon>
        <taxon>Gammaproteobacteria</taxon>
        <taxon>Thiotrichales</taxon>
        <taxon>Francisellaceae</taxon>
        <taxon>Francisella</taxon>
    </lineage>
</organism>
<dbReference type="InterPro" id="IPR004099">
    <property type="entry name" value="Pyr_nucl-diS_OxRdtase_dimer"/>
</dbReference>
<dbReference type="GO" id="GO:0050660">
    <property type="term" value="F:flavin adenine dinucleotide binding"/>
    <property type="evidence" value="ECO:0007669"/>
    <property type="project" value="TreeGrafter"/>
</dbReference>
<comment type="similarity">
    <text evidence="1 10">Belongs to the class-I pyridine nucleotide-disulfide oxidoreductase family.</text>
</comment>
<dbReference type="RefSeq" id="WP_044526811.1">
    <property type="nucleotide sequence ID" value="NZ_CP009440.1"/>
</dbReference>
<feature type="domain" description="Pyridine nucleotide-disulphide oxidoreductase dimerisation" evidence="11">
    <location>
        <begin position="337"/>
        <end position="436"/>
    </location>
</feature>
<dbReference type="GO" id="GO:0003955">
    <property type="term" value="F:NAD(P)H dehydrogenase (quinone) activity"/>
    <property type="evidence" value="ECO:0007669"/>
    <property type="project" value="TreeGrafter"/>
</dbReference>
<feature type="disulfide bond" description="Redox-active" evidence="9">
    <location>
        <begin position="41"/>
        <end position="46"/>
    </location>
</feature>
<keyword evidence="7 10" id="KW-0676">Redox-active center</keyword>
<evidence type="ECO:0000256" key="10">
    <source>
        <dbReference type="RuleBase" id="RU003691"/>
    </source>
</evidence>
<dbReference type="OrthoDB" id="9800167at2"/>
<sequence>MIKTDICIIGGGSGGLSVAAGAVQMGASVVLCEGGKMGGDCLNYGCVPSKAIIEASRVITKLNKAQDFGINVDSIDIDYAKVQAHIKATIAKIEPHDSVERFEKLGVKVIQEYAEIVDRYTVKAGDKIIKAKYIVIATGSRASIPNIKGLDTIDYLTNETIFELKEKPEHLMIIGGGPIGVELAQAYALLGSQVTIFEASDTILGMLDSECRKVVIKEFDRLGINIITNVNITEIEQQNQQINVCCGDKYYEGSHLLVAAGRQPNLAKLNLDNVGVRYTSRGINVDKRLRTNYKNIYAIGDVTGGYQFTHVAGYHAGIVIQNILFKLPARVDYSSLPWSIYTSPEIAHVGQDISQAQDQGAKVLKLSYQNNDRAVASLATNGLVKVAVSRKGYILGVTIVGESASELIVQWILAIKNKLKIKDIASHIVAYPTLSELNKRIAGSYFTPKLYSNKVRRLVRLLMKVFGKRL</sequence>
<feature type="domain" description="FAD/NAD(P)-binding" evidence="12">
    <location>
        <begin position="5"/>
        <end position="315"/>
    </location>
</feature>
<keyword evidence="8" id="KW-0520">NAD</keyword>
<dbReference type="PROSITE" id="PS00076">
    <property type="entry name" value="PYRIDINE_REDOX_1"/>
    <property type="match status" value="1"/>
</dbReference>
<evidence type="ECO:0000256" key="3">
    <source>
        <dbReference type="ARBA" id="ARBA00022827"/>
    </source>
</evidence>
<feature type="binding site" evidence="8">
    <location>
        <position position="301"/>
    </location>
    <ligand>
        <name>FAD</name>
        <dbReference type="ChEBI" id="CHEBI:57692"/>
    </ligand>
</feature>
<dbReference type="PANTHER" id="PTHR43014">
    <property type="entry name" value="MERCURIC REDUCTASE"/>
    <property type="match status" value="1"/>
</dbReference>
<dbReference type="PRINTS" id="PR00368">
    <property type="entry name" value="FADPNR"/>
</dbReference>
<comment type="cofactor">
    <cofactor evidence="8">
        <name>FAD</name>
        <dbReference type="ChEBI" id="CHEBI:57692"/>
    </cofactor>
    <text evidence="8">Binds 1 FAD per subunit.</text>
</comment>
<evidence type="ECO:0000256" key="1">
    <source>
        <dbReference type="ARBA" id="ARBA00007532"/>
    </source>
</evidence>
<feature type="binding site" evidence="8">
    <location>
        <position position="198"/>
    </location>
    <ligand>
        <name>NAD(+)</name>
        <dbReference type="ChEBI" id="CHEBI:57540"/>
    </ligand>
</feature>
<feature type="binding site" evidence="8">
    <location>
        <begin position="138"/>
        <end position="140"/>
    </location>
    <ligand>
        <name>FAD</name>
        <dbReference type="ChEBI" id="CHEBI:57692"/>
    </ligand>
</feature>
<feature type="binding site" evidence="8">
    <location>
        <position position="50"/>
    </location>
    <ligand>
        <name>FAD</name>
        <dbReference type="ChEBI" id="CHEBI:57692"/>
    </ligand>
</feature>
<reference evidence="13 14" key="1">
    <citation type="journal article" date="2015" name="Genome Announc.">
        <title>Genome sequencing of 18 francisella strains to aid in assay development and testing.</title>
        <authorList>
            <person name="Johnson S.L."/>
            <person name="Daligault H.E."/>
            <person name="Davenport K.W."/>
            <person name="Coyne S.R."/>
            <person name="Frey K.G."/>
            <person name="Koroleva G.I."/>
            <person name="Broomall S.M."/>
            <person name="Bishop-Lilly K.A."/>
            <person name="Bruce D.C."/>
            <person name="Chertkov O."/>
            <person name="Freitas T."/>
            <person name="Jaissle J."/>
            <person name="Ladner J.T."/>
            <person name="Rosenzweig C.N."/>
            <person name="Gibbons H.S."/>
            <person name="Palacios G.F."/>
            <person name="Redden C.L."/>
            <person name="Xu Y."/>
            <person name="Minogue T.D."/>
            <person name="Chain P.S."/>
        </authorList>
    </citation>
    <scope>NUCLEOTIDE SEQUENCE [LARGE SCALE GENOMIC DNA]</scope>
    <source>
        <strain evidence="13 14">GA01-2794</strain>
    </source>
</reference>
<dbReference type="Pfam" id="PF02852">
    <property type="entry name" value="Pyr_redox_dim"/>
    <property type="match status" value="1"/>
</dbReference>
<evidence type="ECO:0000256" key="6">
    <source>
        <dbReference type="ARBA" id="ARBA00023157"/>
    </source>
</evidence>
<dbReference type="Gene3D" id="3.50.50.60">
    <property type="entry name" value="FAD/NAD(P)-binding domain"/>
    <property type="match status" value="2"/>
</dbReference>
<proteinExistence type="inferred from homology"/>
<keyword evidence="5 10" id="KW-0560">Oxidoreductase</keyword>
<dbReference type="PIRSF" id="PIRSF000350">
    <property type="entry name" value="Mercury_reductase_MerA"/>
    <property type="match status" value="1"/>
</dbReference>
<keyword evidence="3 8" id="KW-0274">FAD</keyword>
<keyword evidence="2 10" id="KW-0285">Flavoprotein</keyword>
<gene>
    <name evidence="13" type="ORF">LA55_1762</name>
</gene>
<evidence type="ECO:0000313" key="14">
    <source>
        <dbReference type="Proteomes" id="UP000031830"/>
    </source>
</evidence>
<feature type="binding site" evidence="8">
    <location>
        <begin position="175"/>
        <end position="182"/>
    </location>
    <ligand>
        <name>NAD(+)</name>
        <dbReference type="ChEBI" id="CHEBI:57540"/>
    </ligand>
</feature>
<dbReference type="PRINTS" id="PR00411">
    <property type="entry name" value="PNDRDTASEI"/>
</dbReference>
<dbReference type="AlphaFoldDB" id="A0A0B6D5W6"/>
<keyword evidence="8" id="KW-0547">Nucleotide-binding</keyword>
<keyword evidence="6" id="KW-1015">Disulfide bond</keyword>
<dbReference type="FunFam" id="3.30.390.30:FF:000001">
    <property type="entry name" value="Dihydrolipoyl dehydrogenase"/>
    <property type="match status" value="1"/>
</dbReference>
<dbReference type="Proteomes" id="UP000031830">
    <property type="component" value="Chromosome"/>
</dbReference>
<evidence type="ECO:0000256" key="4">
    <source>
        <dbReference type="ARBA" id="ARBA00022857"/>
    </source>
</evidence>